<name>A0A084STD9_9BACT</name>
<dbReference type="PANTHER" id="PTHR45947:SF3">
    <property type="entry name" value="SULFOQUINOVOSYL TRANSFERASE SQD2"/>
    <property type="match status" value="1"/>
</dbReference>
<feature type="domain" description="Glycosyltransferase subfamily 4-like N-terminal" evidence="2">
    <location>
        <begin position="25"/>
        <end position="210"/>
    </location>
</feature>
<dbReference type="PANTHER" id="PTHR45947">
    <property type="entry name" value="SULFOQUINOVOSYL TRANSFERASE SQD2"/>
    <property type="match status" value="1"/>
</dbReference>
<gene>
    <name evidence="3" type="ORF">Q664_20235</name>
</gene>
<dbReference type="InterPro" id="IPR001296">
    <property type="entry name" value="Glyco_trans_1"/>
</dbReference>
<proteinExistence type="predicted"/>
<dbReference type="InterPro" id="IPR050194">
    <property type="entry name" value="Glycosyltransferase_grp1"/>
</dbReference>
<dbReference type="GO" id="GO:0016757">
    <property type="term" value="F:glycosyltransferase activity"/>
    <property type="evidence" value="ECO:0007669"/>
    <property type="project" value="InterPro"/>
</dbReference>
<dbReference type="Gene3D" id="3.40.50.2000">
    <property type="entry name" value="Glycogen Phosphorylase B"/>
    <property type="match status" value="2"/>
</dbReference>
<reference evidence="3 4" key="1">
    <citation type="submission" date="2014-07" db="EMBL/GenBank/DDBJ databases">
        <title>Draft Genome Sequence of Gephyronic Acid Producer, Cystobacter violaceus Strain Cb vi76.</title>
        <authorList>
            <person name="Stevens D.C."/>
            <person name="Young J."/>
            <person name="Carmichael R."/>
            <person name="Tan J."/>
            <person name="Taylor R.E."/>
        </authorList>
    </citation>
    <scope>NUCLEOTIDE SEQUENCE [LARGE SCALE GENOMIC DNA]</scope>
    <source>
        <strain evidence="3 4">Cb vi76</strain>
    </source>
</reference>
<dbReference type="CDD" id="cd03801">
    <property type="entry name" value="GT4_PimA-like"/>
    <property type="match status" value="1"/>
</dbReference>
<organism evidence="3 4">
    <name type="scientific">Archangium violaceum Cb vi76</name>
    <dbReference type="NCBI Taxonomy" id="1406225"/>
    <lineage>
        <taxon>Bacteria</taxon>
        <taxon>Pseudomonadati</taxon>
        <taxon>Myxococcota</taxon>
        <taxon>Myxococcia</taxon>
        <taxon>Myxococcales</taxon>
        <taxon>Cystobacterineae</taxon>
        <taxon>Archangiaceae</taxon>
        <taxon>Archangium</taxon>
    </lineage>
</organism>
<dbReference type="Pfam" id="PF13439">
    <property type="entry name" value="Glyco_transf_4"/>
    <property type="match status" value="1"/>
</dbReference>
<dbReference type="Proteomes" id="UP000028547">
    <property type="component" value="Unassembled WGS sequence"/>
</dbReference>
<dbReference type="InterPro" id="IPR028098">
    <property type="entry name" value="Glyco_trans_4-like_N"/>
</dbReference>
<evidence type="ECO:0000313" key="3">
    <source>
        <dbReference type="EMBL" id="KFA91724.1"/>
    </source>
</evidence>
<comment type="caution">
    <text evidence="3">The sequence shown here is derived from an EMBL/GenBank/DDBJ whole genome shotgun (WGS) entry which is preliminary data.</text>
</comment>
<dbReference type="Pfam" id="PF00534">
    <property type="entry name" value="Glycos_transf_1"/>
    <property type="match status" value="1"/>
</dbReference>
<sequence length="401" mass="44010">MDAPGQSEGVSKLRLLVGVHEGGFNGIDTYSEQVAASAVAAGHEVTLAVTTPAASRLRSGLGQAGVRILELDIAPPGRVARLAARFWPRLERRRLERGLASALARTGQRFDVVHLNRPGLAPAIRPFTRRLVSAAWFYPHEPVRRAVETWRHTRGGNLLRRMVMTLKSFSHYLGDVEGYRASDCVVAPPPSLSAQLRSQGIQAMLCPPPVHVARPDLSPVQERHAVDLKRLLICSGDLSHPRKNLLLALESLRYLAPRGWRLQLEVIGKNPERLQALARTLPEGIDVRFTGPLPAARVQAHMRSADVFLFPSLYEEWGYAAVEALLCGTPVVTFPVYPFPFMLEGGLGELAGDLSARSLAEAVERAFHLNDRPRLAWAAAERFGGSVVARTLTEIWTAPRA</sequence>
<accession>A0A084STD9</accession>
<dbReference type="SUPFAM" id="SSF53756">
    <property type="entry name" value="UDP-Glycosyltransferase/glycogen phosphorylase"/>
    <property type="match status" value="1"/>
</dbReference>
<dbReference type="EMBL" id="JPMI01000132">
    <property type="protein sequence ID" value="KFA91724.1"/>
    <property type="molecule type" value="Genomic_DNA"/>
</dbReference>
<evidence type="ECO:0000259" key="1">
    <source>
        <dbReference type="Pfam" id="PF00534"/>
    </source>
</evidence>
<evidence type="ECO:0000259" key="2">
    <source>
        <dbReference type="Pfam" id="PF13439"/>
    </source>
</evidence>
<protein>
    <submittedName>
        <fullName evidence="3">Uncharacterized protein</fullName>
    </submittedName>
</protein>
<feature type="domain" description="Glycosyl transferase family 1" evidence="1">
    <location>
        <begin position="229"/>
        <end position="372"/>
    </location>
</feature>
<dbReference type="RefSeq" id="WP_043397695.1">
    <property type="nucleotide sequence ID" value="NZ_JPMI01000132.1"/>
</dbReference>
<dbReference type="AlphaFoldDB" id="A0A084STD9"/>
<evidence type="ECO:0000313" key="4">
    <source>
        <dbReference type="Proteomes" id="UP000028547"/>
    </source>
</evidence>